<protein>
    <submittedName>
        <fullName evidence="7">Oligosaccharide flippase family protein</fullName>
    </submittedName>
</protein>
<keyword evidence="5 6" id="KW-0472">Membrane</keyword>
<evidence type="ECO:0000256" key="4">
    <source>
        <dbReference type="ARBA" id="ARBA00022989"/>
    </source>
</evidence>
<evidence type="ECO:0000256" key="5">
    <source>
        <dbReference type="ARBA" id="ARBA00023136"/>
    </source>
</evidence>
<evidence type="ECO:0000256" key="6">
    <source>
        <dbReference type="SAM" id="Phobius"/>
    </source>
</evidence>
<dbReference type="KEGG" id="mrtj:KHC33_01390"/>
<accession>A0A8E7EHD8</accession>
<feature type="transmembrane region" description="Helical" evidence="6">
    <location>
        <begin position="119"/>
        <end position="139"/>
    </location>
</feature>
<keyword evidence="2" id="KW-1003">Cell membrane</keyword>
<gene>
    <name evidence="7" type="ORF">KHC33_01390</name>
</gene>
<feature type="transmembrane region" description="Helical" evidence="6">
    <location>
        <begin position="287"/>
        <end position="311"/>
    </location>
</feature>
<reference evidence="7 8" key="1">
    <citation type="submission" date="2021-05" db="EMBL/GenBank/DDBJ databases">
        <title>A novel Methanospirillum isolate from a pyrite-forming mixed culture.</title>
        <authorList>
            <person name="Bunk B."/>
            <person name="Sproer C."/>
            <person name="Spring S."/>
            <person name="Pester M."/>
        </authorList>
    </citation>
    <scope>NUCLEOTIDE SEQUENCE [LARGE SCALE GENOMIC DNA]</scope>
    <source>
        <strain evidence="7 8">J.3.6.1-F.2.7.3</strain>
    </source>
</reference>
<keyword evidence="8" id="KW-1185">Reference proteome</keyword>
<dbReference type="EMBL" id="CP075546">
    <property type="protein sequence ID" value="QVV89218.1"/>
    <property type="molecule type" value="Genomic_DNA"/>
</dbReference>
<feature type="transmembrane region" description="Helical" evidence="6">
    <location>
        <begin position="151"/>
        <end position="172"/>
    </location>
</feature>
<feature type="transmembrane region" description="Helical" evidence="6">
    <location>
        <begin position="258"/>
        <end position="275"/>
    </location>
</feature>
<feature type="transmembrane region" description="Helical" evidence="6">
    <location>
        <begin position="43"/>
        <end position="62"/>
    </location>
</feature>
<dbReference type="PANTHER" id="PTHR30250:SF11">
    <property type="entry name" value="O-ANTIGEN TRANSPORTER-RELATED"/>
    <property type="match status" value="1"/>
</dbReference>
<feature type="transmembrane region" description="Helical" evidence="6">
    <location>
        <begin position="361"/>
        <end position="380"/>
    </location>
</feature>
<keyword evidence="3 6" id="KW-0812">Transmembrane</keyword>
<evidence type="ECO:0000313" key="7">
    <source>
        <dbReference type="EMBL" id="QVV89218.1"/>
    </source>
</evidence>
<dbReference type="GeneID" id="65095796"/>
<sequence length="485" mass="54546">MSQYFSLIQKFSLIGLTNLLYGLQGLILLPLLSKNLSIGDYGIWIQILVTIGLIPSLVMLGLPYTMVRFLAGKKTKKSIQEVYYSILGIILISGGIASIIIFFLSYFIAKFLFNGFTDIVNLLAIVIFIECIIQLQYNYFRALQKTKKYSFFFLIRVFLQILLASIFVLSGYGIFGALFGYCIANFFIMLVMTSQIILEIGIIAPKFLNVKEFISFGFPTVPGNLSMWTVRMSDRYLIGLTLGTMYVGYYAPGYELGNIISIFIAPLSFLLPAVLSKYYDENRKSEVNFILVNSLKFFLIFSIPSVVGLSFLSKPILTVLSTNEIASESYLITPFVAISTLLFGVYVIVGQVHILEKNTKLLGVVWIIAGAINLILNIILLPFIGIIAAALTTLIAFSIALLITLYYSRDYFPNELFFVIKKIFPRILISSILFAPIIIYLNPNGIITITFVILLSGLMYLLTFTMIGGFTNDEIKFIKKLTYRK</sequence>
<dbReference type="Pfam" id="PF13440">
    <property type="entry name" value="Polysacc_synt_3"/>
    <property type="match status" value="1"/>
</dbReference>
<dbReference type="Proteomes" id="UP000680656">
    <property type="component" value="Chromosome"/>
</dbReference>
<keyword evidence="4 6" id="KW-1133">Transmembrane helix</keyword>
<comment type="subcellular location">
    <subcellularLocation>
        <location evidence="1">Cell membrane</location>
        <topology evidence="1">Multi-pass membrane protein</topology>
    </subcellularLocation>
</comment>
<dbReference type="RefSeq" id="WP_214420018.1">
    <property type="nucleotide sequence ID" value="NZ_CP075546.1"/>
</dbReference>
<feature type="transmembrane region" description="Helical" evidence="6">
    <location>
        <begin position="447"/>
        <end position="470"/>
    </location>
</feature>
<evidence type="ECO:0000256" key="1">
    <source>
        <dbReference type="ARBA" id="ARBA00004651"/>
    </source>
</evidence>
<feature type="transmembrane region" description="Helical" evidence="6">
    <location>
        <begin position="386"/>
        <end position="407"/>
    </location>
</feature>
<name>A0A8E7EHD8_9EURY</name>
<dbReference type="InterPro" id="IPR050833">
    <property type="entry name" value="Poly_Biosynth_Transport"/>
</dbReference>
<dbReference type="AlphaFoldDB" id="A0A8E7EHD8"/>
<feature type="transmembrane region" description="Helical" evidence="6">
    <location>
        <begin position="331"/>
        <end position="349"/>
    </location>
</feature>
<organism evidence="7 8">
    <name type="scientific">Methanospirillum purgamenti</name>
    <dbReference type="NCBI Taxonomy" id="2834276"/>
    <lineage>
        <taxon>Archaea</taxon>
        <taxon>Methanobacteriati</taxon>
        <taxon>Methanobacteriota</taxon>
        <taxon>Stenosarchaea group</taxon>
        <taxon>Methanomicrobia</taxon>
        <taxon>Methanomicrobiales</taxon>
        <taxon>Methanospirillaceae</taxon>
        <taxon>Methanospirillum</taxon>
    </lineage>
</organism>
<feature type="transmembrane region" description="Helical" evidence="6">
    <location>
        <begin position="178"/>
        <end position="198"/>
    </location>
</feature>
<evidence type="ECO:0000256" key="3">
    <source>
        <dbReference type="ARBA" id="ARBA00022692"/>
    </source>
</evidence>
<proteinExistence type="predicted"/>
<dbReference type="GO" id="GO:0005886">
    <property type="term" value="C:plasma membrane"/>
    <property type="evidence" value="ECO:0007669"/>
    <property type="project" value="UniProtKB-SubCell"/>
</dbReference>
<feature type="transmembrane region" description="Helical" evidence="6">
    <location>
        <begin position="423"/>
        <end position="441"/>
    </location>
</feature>
<feature type="transmembrane region" description="Helical" evidence="6">
    <location>
        <begin position="82"/>
        <end position="107"/>
    </location>
</feature>
<feature type="transmembrane region" description="Helical" evidence="6">
    <location>
        <begin position="12"/>
        <end position="31"/>
    </location>
</feature>
<feature type="transmembrane region" description="Helical" evidence="6">
    <location>
        <begin position="236"/>
        <end position="252"/>
    </location>
</feature>
<evidence type="ECO:0000313" key="8">
    <source>
        <dbReference type="Proteomes" id="UP000680656"/>
    </source>
</evidence>
<dbReference type="PANTHER" id="PTHR30250">
    <property type="entry name" value="PST FAMILY PREDICTED COLANIC ACID TRANSPORTER"/>
    <property type="match status" value="1"/>
</dbReference>
<evidence type="ECO:0000256" key="2">
    <source>
        <dbReference type="ARBA" id="ARBA00022475"/>
    </source>
</evidence>